<keyword evidence="1" id="KW-0472">Membrane</keyword>
<keyword evidence="3" id="KW-1185">Reference proteome</keyword>
<feature type="transmembrane region" description="Helical" evidence="1">
    <location>
        <begin position="30"/>
        <end position="51"/>
    </location>
</feature>
<organism evidence="2 3">
    <name type="scientific">Clostridium facile</name>
    <dbReference type="NCBI Taxonomy" id="2763035"/>
    <lineage>
        <taxon>Bacteria</taxon>
        <taxon>Bacillati</taxon>
        <taxon>Bacillota</taxon>
        <taxon>Clostridia</taxon>
        <taxon>Eubacteriales</taxon>
        <taxon>Clostridiaceae</taxon>
        <taxon>Clostridium</taxon>
    </lineage>
</organism>
<proteinExistence type="predicted"/>
<comment type="caution">
    <text evidence="2">The sequence shown here is derived from an EMBL/GenBank/DDBJ whole genome shotgun (WGS) entry which is preliminary data.</text>
</comment>
<reference evidence="2 3" key="1">
    <citation type="submission" date="2020-08" db="EMBL/GenBank/DDBJ databases">
        <title>Genome public.</title>
        <authorList>
            <person name="Liu C."/>
            <person name="Sun Q."/>
        </authorList>
    </citation>
    <scope>NUCLEOTIDE SEQUENCE [LARGE SCALE GENOMIC DNA]</scope>
    <source>
        <strain evidence="2 3">NSJ-27</strain>
    </source>
</reference>
<dbReference type="Proteomes" id="UP000649151">
    <property type="component" value="Unassembled WGS sequence"/>
</dbReference>
<evidence type="ECO:0008006" key="4">
    <source>
        <dbReference type="Google" id="ProtNLM"/>
    </source>
</evidence>
<evidence type="ECO:0000256" key="1">
    <source>
        <dbReference type="SAM" id="Phobius"/>
    </source>
</evidence>
<dbReference type="EMBL" id="JACOQK010000001">
    <property type="protein sequence ID" value="MBC5786776.1"/>
    <property type="molecule type" value="Genomic_DNA"/>
</dbReference>
<accession>A0ABR7INS3</accession>
<gene>
    <name evidence="2" type="ORF">H8Z77_01905</name>
</gene>
<keyword evidence="1" id="KW-0812">Transmembrane</keyword>
<keyword evidence="1" id="KW-1133">Transmembrane helix</keyword>
<sequence length="57" mass="6305">MKKLDFKFCLLMQSLGMIYGSISAANSSWIGALIGSAEVIIWGVLAIYDLLHKNDEE</sequence>
<dbReference type="RefSeq" id="WP_186996004.1">
    <property type="nucleotide sequence ID" value="NZ_JACOQK010000001.1"/>
</dbReference>
<name>A0ABR7INS3_9CLOT</name>
<evidence type="ECO:0000313" key="2">
    <source>
        <dbReference type="EMBL" id="MBC5786776.1"/>
    </source>
</evidence>
<evidence type="ECO:0000313" key="3">
    <source>
        <dbReference type="Proteomes" id="UP000649151"/>
    </source>
</evidence>
<protein>
    <recommendedName>
        <fullName evidence="4">TMhelix containing protein</fullName>
    </recommendedName>
</protein>